<reference evidence="2" key="1">
    <citation type="submission" date="2017-04" db="EMBL/GenBank/DDBJ databases">
        <title>Complete genome sequence of Urbanus proteus nucleopolyhedrovirus (UrprNPV).</title>
        <authorList>
            <person name="Santos E.R."/>
            <person name="Melo F.L."/>
            <person name="Sosa-Gomez D.R."/>
            <person name="Ribeiro B.M."/>
            <person name="Ardisson-Araujo D.M.P."/>
        </authorList>
    </citation>
    <scope>NUCLEOTIDE SEQUENCE [LARGE SCALE GENOMIC DNA]</scope>
    <source>
        <strain evidence="2">Southern Brazil</strain>
    </source>
</reference>
<dbReference type="RefSeq" id="YP_009250045.1">
    <property type="nucleotide sequence ID" value="NC_029997.2"/>
</dbReference>
<name>A0A162GUR2_9ABAC</name>
<sequence length="69" mass="7823">MSLNKINFANKIVEVFTVVDKNGVKWHQANPFAEALGYNNPYKAIRDHVTQENVKEYLEIGSDQNGRTG</sequence>
<dbReference type="KEGG" id="vg:27429869"/>
<feature type="domain" description="Bro-N" evidence="1">
    <location>
        <begin position="14"/>
        <end position="63"/>
    </location>
</feature>
<dbReference type="EMBL" id="KR011717">
    <property type="protein sequence ID" value="AKR17364.1"/>
    <property type="molecule type" value="Genomic_DNA"/>
</dbReference>
<accession>A0A162GUR2</accession>
<proteinExistence type="predicted"/>
<dbReference type="GeneID" id="27429869"/>
<dbReference type="Proteomes" id="UP000201861">
    <property type="component" value="Segment"/>
</dbReference>
<dbReference type="OrthoDB" id="41435at10239"/>
<keyword evidence="3" id="KW-1185">Reference proteome</keyword>
<evidence type="ECO:0000313" key="3">
    <source>
        <dbReference type="Proteomes" id="UP000201861"/>
    </source>
</evidence>
<protein>
    <submittedName>
        <fullName evidence="2">BRO-D</fullName>
    </submittedName>
</protein>
<organism evidence="2 3">
    <name type="scientific">Urbanus proteus nucleopolyhedrovirus</name>
    <dbReference type="NCBI Taxonomy" id="1675866"/>
    <lineage>
        <taxon>Viruses</taxon>
        <taxon>Viruses incertae sedis</taxon>
        <taxon>Naldaviricetes</taxon>
        <taxon>Lefavirales</taxon>
        <taxon>Baculoviridae</taxon>
        <taxon>Alphabaculovirus</taxon>
        <taxon>Alphabaculovirus urprotei</taxon>
    </lineage>
</organism>
<gene>
    <name evidence="2" type="primary">bro-d</name>
</gene>
<evidence type="ECO:0000259" key="1">
    <source>
        <dbReference type="Pfam" id="PF02498"/>
    </source>
</evidence>
<dbReference type="InterPro" id="IPR003497">
    <property type="entry name" value="BRO_N_domain"/>
</dbReference>
<evidence type="ECO:0000313" key="2">
    <source>
        <dbReference type="EMBL" id="AKR17364.1"/>
    </source>
</evidence>
<dbReference type="Pfam" id="PF02498">
    <property type="entry name" value="Bro-N"/>
    <property type="match status" value="1"/>
</dbReference>